<proteinExistence type="predicted"/>
<sequence>MTLMHVATAYLAVAGSVALVGAALAFDSRRSMRVRSAAVWTALFCLVWPLTLLTFAGIAVVEHRRRPAVASRHRSPLGIGTRA</sequence>
<keyword evidence="3" id="KW-1185">Reference proteome</keyword>
<gene>
    <name evidence="2" type="ORF">EPD83_011510</name>
</gene>
<protein>
    <submittedName>
        <fullName evidence="2">Uncharacterized protein</fullName>
    </submittedName>
</protein>
<feature type="transmembrane region" description="Helical" evidence="1">
    <location>
        <begin position="38"/>
        <end position="61"/>
    </location>
</feature>
<organism evidence="2 3">
    <name type="scientific">Phycicoccus flavus</name>
    <dbReference type="NCBI Taxonomy" id="2502783"/>
    <lineage>
        <taxon>Bacteria</taxon>
        <taxon>Bacillati</taxon>
        <taxon>Actinomycetota</taxon>
        <taxon>Actinomycetes</taxon>
        <taxon>Micrococcales</taxon>
        <taxon>Intrasporangiaceae</taxon>
        <taxon>Phycicoccus</taxon>
    </lineage>
</organism>
<keyword evidence="1" id="KW-0812">Transmembrane</keyword>
<evidence type="ECO:0000313" key="2">
    <source>
        <dbReference type="EMBL" id="NHA68673.1"/>
    </source>
</evidence>
<dbReference type="EMBL" id="SAYU02000034">
    <property type="protein sequence ID" value="NHA68673.1"/>
    <property type="molecule type" value="Genomic_DNA"/>
</dbReference>
<feature type="transmembrane region" description="Helical" evidence="1">
    <location>
        <begin position="6"/>
        <end position="26"/>
    </location>
</feature>
<accession>A0A8T6R507</accession>
<keyword evidence="1" id="KW-1133">Transmembrane helix</keyword>
<dbReference type="Proteomes" id="UP000287866">
    <property type="component" value="Unassembled WGS sequence"/>
</dbReference>
<dbReference type="AlphaFoldDB" id="A0A8T6R507"/>
<evidence type="ECO:0000313" key="3">
    <source>
        <dbReference type="Proteomes" id="UP000287866"/>
    </source>
</evidence>
<keyword evidence="1" id="KW-0472">Membrane</keyword>
<comment type="caution">
    <text evidence="2">The sequence shown here is derived from an EMBL/GenBank/DDBJ whole genome shotgun (WGS) entry which is preliminary data.</text>
</comment>
<dbReference type="RefSeq" id="WP_165566605.1">
    <property type="nucleotide sequence ID" value="NZ_SAYU02000034.1"/>
</dbReference>
<name>A0A8T6R507_9MICO</name>
<reference evidence="2" key="1">
    <citation type="submission" date="2020-03" db="EMBL/GenBank/DDBJ databases">
        <title>Phycicoccus flavus sp. nov., a novel endophytic actinobacterium isolated from branch of Kandelia candel.</title>
        <authorList>
            <person name="Tuo L."/>
        </authorList>
    </citation>
    <scope>NUCLEOTIDE SEQUENCE</scope>
    <source>
        <strain evidence="2">CMS6Z-2</strain>
    </source>
</reference>
<evidence type="ECO:0000256" key="1">
    <source>
        <dbReference type="SAM" id="Phobius"/>
    </source>
</evidence>